<dbReference type="InterPro" id="IPR011663">
    <property type="entry name" value="UTRA"/>
</dbReference>
<organism evidence="5">
    <name type="scientific">uncultured Thermomicrobiales bacterium</name>
    <dbReference type="NCBI Taxonomy" id="1645740"/>
    <lineage>
        <taxon>Bacteria</taxon>
        <taxon>Pseudomonadati</taxon>
        <taxon>Thermomicrobiota</taxon>
        <taxon>Thermomicrobia</taxon>
        <taxon>Thermomicrobiales</taxon>
        <taxon>environmental samples</taxon>
    </lineage>
</organism>
<gene>
    <name evidence="5" type="ORF">AVDCRST_MAG59-1727</name>
</gene>
<evidence type="ECO:0000256" key="3">
    <source>
        <dbReference type="ARBA" id="ARBA00023163"/>
    </source>
</evidence>
<dbReference type="PANTHER" id="PTHR44846">
    <property type="entry name" value="MANNOSYL-D-GLYCERATE TRANSPORT/METABOLISM SYSTEM REPRESSOR MNGR-RELATED"/>
    <property type="match status" value="1"/>
</dbReference>
<dbReference type="PROSITE" id="PS50949">
    <property type="entry name" value="HTH_GNTR"/>
    <property type="match status" value="1"/>
</dbReference>
<protein>
    <recommendedName>
        <fullName evidence="4">HTH gntR-type domain-containing protein</fullName>
    </recommendedName>
</protein>
<dbReference type="SUPFAM" id="SSF64288">
    <property type="entry name" value="Chorismate lyase-like"/>
    <property type="match status" value="1"/>
</dbReference>
<dbReference type="AlphaFoldDB" id="A0A6J4UGX8"/>
<keyword evidence="1" id="KW-0805">Transcription regulation</keyword>
<dbReference type="Gene3D" id="1.10.10.10">
    <property type="entry name" value="Winged helix-like DNA-binding domain superfamily/Winged helix DNA-binding domain"/>
    <property type="match status" value="1"/>
</dbReference>
<feature type="domain" description="HTH gntR-type" evidence="4">
    <location>
        <begin position="19"/>
        <end position="87"/>
    </location>
</feature>
<name>A0A6J4UGX8_9BACT</name>
<evidence type="ECO:0000259" key="4">
    <source>
        <dbReference type="PROSITE" id="PS50949"/>
    </source>
</evidence>
<sequence length="203" mass="21470">MSEHTGSRPHPPISRRSGQSLYLQIANDLRRRIAEGELRTGDPVPSEQALVERFGVSRGTVRQARAMLRADGSIGGSQGRTLAVQGVNLTQPVGGLITFSAWVRSLGMRPSGRLLRLSPEPVAAAEAEQVGVAPGSVVYRLERVRLADGEPLMVDRTVFPEAIGPMLVGIDLDSGSVYAELAAHGIAVASAGHRIDAIAAHCP</sequence>
<keyword evidence="3" id="KW-0804">Transcription</keyword>
<dbReference type="EMBL" id="CADCWF010000105">
    <property type="protein sequence ID" value="CAA9550403.1"/>
    <property type="molecule type" value="Genomic_DNA"/>
</dbReference>
<evidence type="ECO:0000256" key="1">
    <source>
        <dbReference type="ARBA" id="ARBA00023015"/>
    </source>
</evidence>
<accession>A0A6J4UGX8</accession>
<dbReference type="SMART" id="SM00345">
    <property type="entry name" value="HTH_GNTR"/>
    <property type="match status" value="1"/>
</dbReference>
<dbReference type="Gene3D" id="3.40.1410.10">
    <property type="entry name" value="Chorismate lyase-like"/>
    <property type="match status" value="1"/>
</dbReference>
<dbReference type="PRINTS" id="PR00035">
    <property type="entry name" value="HTHGNTR"/>
</dbReference>
<reference evidence="5" key="1">
    <citation type="submission" date="2020-02" db="EMBL/GenBank/DDBJ databases">
        <authorList>
            <person name="Meier V. D."/>
        </authorList>
    </citation>
    <scope>NUCLEOTIDE SEQUENCE</scope>
    <source>
        <strain evidence="5">AVDCRST_MAG59</strain>
    </source>
</reference>
<dbReference type="Pfam" id="PF07702">
    <property type="entry name" value="UTRA"/>
    <property type="match status" value="1"/>
</dbReference>
<dbReference type="InterPro" id="IPR000524">
    <property type="entry name" value="Tscrpt_reg_HTH_GntR"/>
</dbReference>
<dbReference type="Pfam" id="PF00392">
    <property type="entry name" value="GntR"/>
    <property type="match status" value="1"/>
</dbReference>
<evidence type="ECO:0000313" key="5">
    <source>
        <dbReference type="EMBL" id="CAA9550403.1"/>
    </source>
</evidence>
<dbReference type="InterPro" id="IPR036390">
    <property type="entry name" value="WH_DNA-bd_sf"/>
</dbReference>
<dbReference type="InterPro" id="IPR036388">
    <property type="entry name" value="WH-like_DNA-bd_sf"/>
</dbReference>
<dbReference type="GO" id="GO:0003677">
    <property type="term" value="F:DNA binding"/>
    <property type="evidence" value="ECO:0007669"/>
    <property type="project" value="UniProtKB-KW"/>
</dbReference>
<evidence type="ECO:0000256" key="2">
    <source>
        <dbReference type="ARBA" id="ARBA00023125"/>
    </source>
</evidence>
<dbReference type="PANTHER" id="PTHR44846:SF1">
    <property type="entry name" value="MANNOSYL-D-GLYCERATE TRANSPORT_METABOLISM SYSTEM REPRESSOR MNGR-RELATED"/>
    <property type="match status" value="1"/>
</dbReference>
<keyword evidence="2" id="KW-0238">DNA-binding</keyword>
<dbReference type="CDD" id="cd07377">
    <property type="entry name" value="WHTH_GntR"/>
    <property type="match status" value="1"/>
</dbReference>
<proteinExistence type="predicted"/>
<dbReference type="InterPro" id="IPR050679">
    <property type="entry name" value="Bact_HTH_transcr_reg"/>
</dbReference>
<dbReference type="InterPro" id="IPR028978">
    <property type="entry name" value="Chorismate_lyase_/UTRA_dom_sf"/>
</dbReference>
<dbReference type="GO" id="GO:0045892">
    <property type="term" value="P:negative regulation of DNA-templated transcription"/>
    <property type="evidence" value="ECO:0007669"/>
    <property type="project" value="TreeGrafter"/>
</dbReference>
<dbReference type="SUPFAM" id="SSF46785">
    <property type="entry name" value="Winged helix' DNA-binding domain"/>
    <property type="match status" value="1"/>
</dbReference>
<dbReference type="GO" id="GO:0003700">
    <property type="term" value="F:DNA-binding transcription factor activity"/>
    <property type="evidence" value="ECO:0007669"/>
    <property type="project" value="InterPro"/>
</dbReference>